<accession>A0ABM1QJB0</accession>
<feature type="chain" id="PRO_5045944301" evidence="1">
    <location>
        <begin position="25"/>
        <end position="77"/>
    </location>
</feature>
<proteinExistence type="predicted"/>
<dbReference type="RefSeq" id="XP_019086848.1">
    <property type="nucleotide sequence ID" value="XM_019231303.1"/>
</dbReference>
<name>A0ABM1QJB0_CAMSA</name>
<reference evidence="3" key="2">
    <citation type="submission" date="2025-08" db="UniProtKB">
        <authorList>
            <consortium name="RefSeq"/>
        </authorList>
    </citation>
    <scope>IDENTIFICATION</scope>
    <source>
        <tissue evidence="3">Leaf</tissue>
    </source>
</reference>
<evidence type="ECO:0000313" key="2">
    <source>
        <dbReference type="Proteomes" id="UP000694864"/>
    </source>
</evidence>
<reference evidence="2" key="1">
    <citation type="journal article" date="2014" name="Nat. Commun.">
        <title>The emerging biofuel crop Camelina sativa retains a highly undifferentiated hexaploid genome structure.</title>
        <authorList>
            <person name="Kagale S."/>
            <person name="Koh C."/>
            <person name="Nixon J."/>
            <person name="Bollina V."/>
            <person name="Clarke W.E."/>
            <person name="Tuteja R."/>
            <person name="Spillane C."/>
            <person name="Robinson S.J."/>
            <person name="Links M.G."/>
            <person name="Clarke C."/>
            <person name="Higgins E.E."/>
            <person name="Huebert T."/>
            <person name="Sharpe A.G."/>
            <person name="Parkin I.A."/>
        </authorList>
    </citation>
    <scope>NUCLEOTIDE SEQUENCE [LARGE SCALE GENOMIC DNA]</scope>
    <source>
        <strain evidence="2">cv. DH55</strain>
    </source>
</reference>
<keyword evidence="1" id="KW-0732">Signal</keyword>
<dbReference type="Proteomes" id="UP000694864">
    <property type="component" value="Chromosome 2"/>
</dbReference>
<protein>
    <submittedName>
        <fullName evidence="3">Uncharacterized protein LOC109127061</fullName>
    </submittedName>
</protein>
<feature type="signal peptide" evidence="1">
    <location>
        <begin position="1"/>
        <end position="24"/>
    </location>
</feature>
<sequence>MAGKMCMMVMVMALILMGCRLTACDGMASNETKKDQLSKVCYKNCMTKCGQDNYQCQDLCFGVCDPNKRPPAPPSLN</sequence>
<dbReference type="PROSITE" id="PS51257">
    <property type="entry name" value="PROKAR_LIPOPROTEIN"/>
    <property type="match status" value="1"/>
</dbReference>
<gene>
    <name evidence="3" type="primary">LOC109127061</name>
</gene>
<organism evidence="2 3">
    <name type="scientific">Camelina sativa</name>
    <name type="common">False flax</name>
    <name type="synonym">Myagrum sativum</name>
    <dbReference type="NCBI Taxonomy" id="90675"/>
    <lineage>
        <taxon>Eukaryota</taxon>
        <taxon>Viridiplantae</taxon>
        <taxon>Streptophyta</taxon>
        <taxon>Embryophyta</taxon>
        <taxon>Tracheophyta</taxon>
        <taxon>Spermatophyta</taxon>
        <taxon>Magnoliopsida</taxon>
        <taxon>eudicotyledons</taxon>
        <taxon>Gunneridae</taxon>
        <taxon>Pentapetalae</taxon>
        <taxon>rosids</taxon>
        <taxon>malvids</taxon>
        <taxon>Brassicales</taxon>
        <taxon>Brassicaceae</taxon>
        <taxon>Camelineae</taxon>
        <taxon>Camelina</taxon>
    </lineage>
</organism>
<dbReference type="GeneID" id="109127061"/>
<keyword evidence="2" id="KW-1185">Reference proteome</keyword>
<evidence type="ECO:0000313" key="3">
    <source>
        <dbReference type="RefSeq" id="XP_019086848.1"/>
    </source>
</evidence>
<evidence type="ECO:0000256" key="1">
    <source>
        <dbReference type="SAM" id="SignalP"/>
    </source>
</evidence>